<name>A0A816WZ59_BRANA</name>
<dbReference type="EMBL" id="HG994356">
    <property type="protein sequence ID" value="CAF2140327.1"/>
    <property type="molecule type" value="Genomic_DNA"/>
</dbReference>
<dbReference type="AlphaFoldDB" id="A0A816WZ59"/>
<sequence>MNILLFSASYVEIKRIVKEDVNCFCTQVSKTCCLCSKLLLGLHFIDVVLLSTNEFEIKPVARFMLDCQVRTSYKESNHIVHV</sequence>
<reference evidence="1" key="1">
    <citation type="submission" date="2021-01" db="EMBL/GenBank/DDBJ databases">
        <authorList>
            <consortium name="Genoscope - CEA"/>
            <person name="William W."/>
        </authorList>
    </citation>
    <scope>NUCLEOTIDE SEQUENCE</scope>
</reference>
<accession>A0A816WZ59</accession>
<gene>
    <name evidence="1" type="ORF">DARMORV10_A02P20500.1</name>
</gene>
<evidence type="ECO:0000313" key="1">
    <source>
        <dbReference type="EMBL" id="CAF2140327.1"/>
    </source>
</evidence>
<dbReference type="Proteomes" id="UP001295469">
    <property type="component" value="Chromosome A02"/>
</dbReference>
<protein>
    <submittedName>
        <fullName evidence="1">(rape) hypothetical protein</fullName>
    </submittedName>
</protein>
<proteinExistence type="predicted"/>
<organism evidence="1">
    <name type="scientific">Brassica napus</name>
    <name type="common">Rape</name>
    <dbReference type="NCBI Taxonomy" id="3708"/>
    <lineage>
        <taxon>Eukaryota</taxon>
        <taxon>Viridiplantae</taxon>
        <taxon>Streptophyta</taxon>
        <taxon>Embryophyta</taxon>
        <taxon>Tracheophyta</taxon>
        <taxon>Spermatophyta</taxon>
        <taxon>Magnoliopsida</taxon>
        <taxon>eudicotyledons</taxon>
        <taxon>Gunneridae</taxon>
        <taxon>Pentapetalae</taxon>
        <taxon>rosids</taxon>
        <taxon>malvids</taxon>
        <taxon>Brassicales</taxon>
        <taxon>Brassicaceae</taxon>
        <taxon>Brassiceae</taxon>
        <taxon>Brassica</taxon>
    </lineage>
</organism>